<comment type="caution">
    <text evidence="4">The sequence shown here is derived from an EMBL/GenBank/DDBJ whole genome shotgun (WGS) entry which is preliminary data.</text>
</comment>
<evidence type="ECO:0000256" key="1">
    <source>
        <dbReference type="SAM" id="Phobius"/>
    </source>
</evidence>
<evidence type="ECO:0000313" key="5">
    <source>
        <dbReference type="Proteomes" id="UP001549320"/>
    </source>
</evidence>
<sequence length="452" mass="47462">MPFSLHVSRVALILASALAAYPAFSATLSYPGASPCNGTLQACIEAADPGDVIELAFDTTNAEALDIRKSVTLRPATGRTPTVTSAMAYATDENIDVTIRSLNFAGNVLGLLGVGGGNLRLQVTDNTFPDSQGTKIEVRTTTAGEQYGSISAIIEGNRLGIRGISDSCADGVSVALYQAGEARSDVVIRNNEITANDLDQCGAILVYQAAGGLDLTVDRNRVQGSMFNNGIELRTLGGNTQAGIYNNLVYGQSGNRGGPGALVVYAMGISDVTAHLINNTVAHNRTGMWVGARTDEGAQLQGSMRNNIAAFNTLYALSYQSDLAPGFVESHNLIHGNGELESPLPPDPFRRTGNPAFINPAAGDYRLSPSSDAINRGQNSALPASFTLDLASASRIIGSSIDIGAYEYPLVITPTPSPAAVTAVPTLGQWALLALGSLMALWGMRRLSRRHY</sequence>
<keyword evidence="2" id="KW-0732">Signal</keyword>
<organism evidence="4 5">
    <name type="scientific">Ottowia thiooxydans</name>
    <dbReference type="NCBI Taxonomy" id="219182"/>
    <lineage>
        <taxon>Bacteria</taxon>
        <taxon>Pseudomonadati</taxon>
        <taxon>Pseudomonadota</taxon>
        <taxon>Betaproteobacteria</taxon>
        <taxon>Burkholderiales</taxon>
        <taxon>Comamonadaceae</taxon>
        <taxon>Ottowia</taxon>
    </lineage>
</organism>
<keyword evidence="1" id="KW-0472">Membrane</keyword>
<dbReference type="InterPro" id="IPR059226">
    <property type="entry name" value="Choice_anch_Q_dom"/>
</dbReference>
<dbReference type="InterPro" id="IPR012334">
    <property type="entry name" value="Pectin_lyas_fold"/>
</dbReference>
<dbReference type="NCBIfam" id="NF041518">
    <property type="entry name" value="choice_anch_Q"/>
    <property type="match status" value="1"/>
</dbReference>
<feature type="domain" description="IPTL-CTERM protein sorting" evidence="3">
    <location>
        <begin position="422"/>
        <end position="449"/>
    </location>
</feature>
<dbReference type="NCBIfam" id="TIGR04174">
    <property type="entry name" value="IPTL_CTERM"/>
    <property type="match status" value="1"/>
</dbReference>
<feature type="transmembrane region" description="Helical" evidence="1">
    <location>
        <begin position="427"/>
        <end position="444"/>
    </location>
</feature>
<dbReference type="InterPro" id="IPR006626">
    <property type="entry name" value="PbH1"/>
</dbReference>
<dbReference type="InterPro" id="IPR011050">
    <property type="entry name" value="Pectin_lyase_fold/virulence"/>
</dbReference>
<evidence type="ECO:0000259" key="3">
    <source>
        <dbReference type="Pfam" id="PF18203"/>
    </source>
</evidence>
<dbReference type="InterPro" id="IPR026442">
    <property type="entry name" value="IPTL_CTERM"/>
</dbReference>
<keyword evidence="1" id="KW-1133">Transmembrane helix</keyword>
<reference evidence="4 5" key="1">
    <citation type="submission" date="2024-06" db="EMBL/GenBank/DDBJ databases">
        <title>Sorghum-associated microbial communities from plants grown in Nebraska, USA.</title>
        <authorList>
            <person name="Schachtman D."/>
        </authorList>
    </citation>
    <scope>NUCLEOTIDE SEQUENCE [LARGE SCALE GENOMIC DNA]</scope>
    <source>
        <strain evidence="4 5">2709</strain>
    </source>
</reference>
<evidence type="ECO:0000256" key="2">
    <source>
        <dbReference type="SAM" id="SignalP"/>
    </source>
</evidence>
<dbReference type="SUPFAM" id="SSF51126">
    <property type="entry name" value="Pectin lyase-like"/>
    <property type="match status" value="1"/>
</dbReference>
<name>A0ABV2Q984_9BURK</name>
<dbReference type="RefSeq" id="WP_354444080.1">
    <property type="nucleotide sequence ID" value="NZ_JBEPSH010000005.1"/>
</dbReference>
<dbReference type="Pfam" id="PF18203">
    <property type="entry name" value="IPTL-CTERM"/>
    <property type="match status" value="1"/>
</dbReference>
<feature type="chain" id="PRO_5045217410" description="IPTL-CTERM protein sorting domain-containing protein" evidence="2">
    <location>
        <begin position="26"/>
        <end position="452"/>
    </location>
</feature>
<proteinExistence type="predicted"/>
<dbReference type="Proteomes" id="UP001549320">
    <property type="component" value="Unassembled WGS sequence"/>
</dbReference>
<gene>
    <name evidence="4" type="ORF">ABIE13_002688</name>
</gene>
<accession>A0ABV2Q984</accession>
<dbReference type="Gene3D" id="2.160.20.10">
    <property type="entry name" value="Single-stranded right-handed beta-helix, Pectin lyase-like"/>
    <property type="match status" value="1"/>
</dbReference>
<keyword evidence="5" id="KW-1185">Reference proteome</keyword>
<feature type="signal peptide" evidence="2">
    <location>
        <begin position="1"/>
        <end position="25"/>
    </location>
</feature>
<dbReference type="SMART" id="SM00710">
    <property type="entry name" value="PbH1"/>
    <property type="match status" value="3"/>
</dbReference>
<dbReference type="EMBL" id="JBEPSH010000005">
    <property type="protein sequence ID" value="MET4577577.1"/>
    <property type="molecule type" value="Genomic_DNA"/>
</dbReference>
<evidence type="ECO:0000313" key="4">
    <source>
        <dbReference type="EMBL" id="MET4577577.1"/>
    </source>
</evidence>
<protein>
    <recommendedName>
        <fullName evidence="3">IPTL-CTERM protein sorting domain-containing protein</fullName>
    </recommendedName>
</protein>
<keyword evidence="1" id="KW-0812">Transmembrane</keyword>